<reference evidence="2" key="1">
    <citation type="submission" date="2021-10" db="EMBL/GenBank/DDBJ databases">
        <title>The complete genome sequence of Leeia sp. TBRC 13508.</title>
        <authorList>
            <person name="Charoenyingcharoen P."/>
            <person name="Yukphan P."/>
        </authorList>
    </citation>
    <scope>NUCLEOTIDE SEQUENCE</scope>
    <source>
        <strain evidence="2">TBRC 13508</strain>
    </source>
</reference>
<keyword evidence="1" id="KW-0812">Transmembrane</keyword>
<comment type="caution">
    <text evidence="2">The sequence shown here is derived from an EMBL/GenBank/DDBJ whole genome shotgun (WGS) entry which is preliminary data.</text>
</comment>
<dbReference type="RefSeq" id="WP_227181173.1">
    <property type="nucleotide sequence ID" value="NZ_JAJBZT010000006.1"/>
</dbReference>
<evidence type="ECO:0000313" key="3">
    <source>
        <dbReference type="Proteomes" id="UP001165395"/>
    </source>
</evidence>
<dbReference type="InterPro" id="IPR007360">
    <property type="entry name" value="SirB"/>
</dbReference>
<dbReference type="PANTHER" id="PTHR39594">
    <property type="entry name" value="PROTEIN YCHQ"/>
    <property type="match status" value="1"/>
</dbReference>
<proteinExistence type="predicted"/>
<keyword evidence="1" id="KW-1133">Transmembrane helix</keyword>
<accession>A0ABS8D8M0</accession>
<name>A0ABS8D8M0_9NEIS</name>
<sequence>MQTYIVLKHIHMLAVVLSGAFFLKRGHWMLNADDRLEAKWVKVLPHVIDTILLGSAIGLVVVGKWYENWPAWLSAKIVLVVLYVLFGTFALKRGKTLQIRLIMWVLAIAVFITIALTAISKAFPPSMLNM</sequence>
<evidence type="ECO:0000256" key="1">
    <source>
        <dbReference type="SAM" id="Phobius"/>
    </source>
</evidence>
<dbReference type="PANTHER" id="PTHR39594:SF1">
    <property type="entry name" value="PROTEIN YCHQ"/>
    <property type="match status" value="1"/>
</dbReference>
<evidence type="ECO:0000313" key="2">
    <source>
        <dbReference type="EMBL" id="MCB6184363.1"/>
    </source>
</evidence>
<feature type="transmembrane region" description="Helical" evidence="1">
    <location>
        <begin position="43"/>
        <end position="63"/>
    </location>
</feature>
<keyword evidence="3" id="KW-1185">Reference proteome</keyword>
<feature type="transmembrane region" description="Helical" evidence="1">
    <location>
        <begin position="101"/>
        <end position="123"/>
    </location>
</feature>
<keyword evidence="1" id="KW-0472">Membrane</keyword>
<dbReference type="PIRSF" id="PIRSF005610">
    <property type="entry name" value="SirB"/>
    <property type="match status" value="1"/>
</dbReference>
<feature type="transmembrane region" description="Helical" evidence="1">
    <location>
        <begin position="6"/>
        <end position="23"/>
    </location>
</feature>
<dbReference type="Pfam" id="PF04247">
    <property type="entry name" value="SirB"/>
    <property type="match status" value="1"/>
</dbReference>
<protein>
    <submittedName>
        <fullName evidence="2">SirB2 family protein</fullName>
    </submittedName>
</protein>
<gene>
    <name evidence="2" type="ORF">LIN78_12485</name>
</gene>
<organism evidence="2 3">
    <name type="scientific">Leeia speluncae</name>
    <dbReference type="NCBI Taxonomy" id="2884804"/>
    <lineage>
        <taxon>Bacteria</taxon>
        <taxon>Pseudomonadati</taxon>
        <taxon>Pseudomonadota</taxon>
        <taxon>Betaproteobacteria</taxon>
        <taxon>Neisseriales</taxon>
        <taxon>Leeiaceae</taxon>
        <taxon>Leeia</taxon>
    </lineage>
</organism>
<dbReference type="Proteomes" id="UP001165395">
    <property type="component" value="Unassembled WGS sequence"/>
</dbReference>
<dbReference type="EMBL" id="JAJBZT010000006">
    <property type="protein sequence ID" value="MCB6184363.1"/>
    <property type="molecule type" value="Genomic_DNA"/>
</dbReference>
<feature type="transmembrane region" description="Helical" evidence="1">
    <location>
        <begin position="69"/>
        <end position="89"/>
    </location>
</feature>